<sequence>MGILGLHSKEEIARRVKAYAGYYDQENGKDGAIPAYYIIYGTCWPGGEIGYLKDSILEEYILYAQQQGMLVFVDHQIGKHSVKESMERILPFLRYPNVHLAIDPEWRTLKPMKEIGSITAEELNQAQRIMQDYMVANGISGIRMLVVHQFQDKMIRDRDLVRANLDRVLLVHTADGFGSPSVKRNSYAQNSKAENIPVKGFKLFFKSDFPLAGWDNPLLSPAEVMALEPRPSLIIYQ</sequence>
<evidence type="ECO:0000313" key="1">
    <source>
        <dbReference type="EMBL" id="MPL65909.1"/>
    </source>
</evidence>
<gene>
    <name evidence="1" type="ORF">SDC9_11574</name>
</gene>
<name>A0A644TGS8_9ZZZZ</name>
<accession>A0A644TGS8</accession>
<organism evidence="1">
    <name type="scientific">bioreactor metagenome</name>
    <dbReference type="NCBI Taxonomy" id="1076179"/>
    <lineage>
        <taxon>unclassified sequences</taxon>
        <taxon>metagenomes</taxon>
        <taxon>ecological metagenomes</taxon>
    </lineage>
</organism>
<protein>
    <recommendedName>
        <fullName evidence="2">Amidohydrolase-related domain-containing protein</fullName>
    </recommendedName>
</protein>
<dbReference type="AlphaFoldDB" id="A0A644TGS8"/>
<dbReference type="EMBL" id="VSSQ01000030">
    <property type="protein sequence ID" value="MPL65909.1"/>
    <property type="molecule type" value="Genomic_DNA"/>
</dbReference>
<comment type="caution">
    <text evidence="1">The sequence shown here is derived from an EMBL/GenBank/DDBJ whole genome shotgun (WGS) entry which is preliminary data.</text>
</comment>
<proteinExistence type="predicted"/>
<evidence type="ECO:0008006" key="2">
    <source>
        <dbReference type="Google" id="ProtNLM"/>
    </source>
</evidence>
<reference evidence="1" key="1">
    <citation type="submission" date="2019-08" db="EMBL/GenBank/DDBJ databases">
        <authorList>
            <person name="Kucharzyk K."/>
            <person name="Murdoch R.W."/>
            <person name="Higgins S."/>
            <person name="Loffler F."/>
        </authorList>
    </citation>
    <scope>NUCLEOTIDE SEQUENCE</scope>
</reference>